<evidence type="ECO:0000313" key="7">
    <source>
        <dbReference type="EMBL" id="CAB4782202.1"/>
    </source>
</evidence>
<dbReference type="HAMAP" id="MF_01147">
    <property type="entry name" value="Lgt"/>
    <property type="match status" value="1"/>
</dbReference>
<keyword evidence="2" id="KW-0808">Transferase</keyword>
<dbReference type="PANTHER" id="PTHR30589">
    <property type="entry name" value="PROLIPOPROTEIN DIACYLGLYCERYL TRANSFERASE"/>
    <property type="match status" value="1"/>
</dbReference>
<dbReference type="GO" id="GO:0005886">
    <property type="term" value="C:plasma membrane"/>
    <property type="evidence" value="ECO:0007669"/>
    <property type="project" value="InterPro"/>
</dbReference>
<evidence type="ECO:0000256" key="4">
    <source>
        <dbReference type="ARBA" id="ARBA00022989"/>
    </source>
</evidence>
<feature type="transmembrane region" description="Helical" evidence="6">
    <location>
        <begin position="218"/>
        <end position="236"/>
    </location>
</feature>
<evidence type="ECO:0000256" key="6">
    <source>
        <dbReference type="SAM" id="Phobius"/>
    </source>
</evidence>
<protein>
    <submittedName>
        <fullName evidence="7">Unannotated protein</fullName>
    </submittedName>
</protein>
<evidence type="ECO:0000256" key="2">
    <source>
        <dbReference type="ARBA" id="ARBA00022679"/>
    </source>
</evidence>
<keyword evidence="1" id="KW-1003">Cell membrane</keyword>
<feature type="transmembrane region" description="Helical" evidence="6">
    <location>
        <begin position="97"/>
        <end position="119"/>
    </location>
</feature>
<feature type="transmembrane region" description="Helical" evidence="6">
    <location>
        <begin position="187"/>
        <end position="206"/>
    </location>
</feature>
<dbReference type="GO" id="GO:0042158">
    <property type="term" value="P:lipoprotein biosynthetic process"/>
    <property type="evidence" value="ECO:0007669"/>
    <property type="project" value="InterPro"/>
</dbReference>
<dbReference type="InterPro" id="IPR001640">
    <property type="entry name" value="Lgt"/>
</dbReference>
<evidence type="ECO:0000313" key="9">
    <source>
        <dbReference type="EMBL" id="CAB4985506.1"/>
    </source>
</evidence>
<sequence length="279" mass="30721">MRSSIPTPTLSQIAIGPLTFHLYALCIITGIAIAIWLGDKRLRNYGDSAGLDLTGVVSEVAVIAVPAGIIGGRLYHVVTSPDDYFGSDGSLLAILKIWRGGLGIWGAIALGVLGAFLSYRHMAKSRGLPAFSNFLDALAPGILLAQAIGRFGNWFNAELFGRPLDTWWALEIPYKFRPKGYGLFETFHPTFLYEAIWTTLLATLLIKFGRKWSAGSTFYIYIAGYSAVRFFIEGVRIDTAHDLFGLRVNQWMSIAIFILGVALFLRNQGKTKPRISPDI</sequence>
<dbReference type="EMBL" id="CAFBNK010000044">
    <property type="protein sequence ID" value="CAB4946412.1"/>
    <property type="molecule type" value="Genomic_DNA"/>
</dbReference>
<accession>A0A6J6WAK9</accession>
<gene>
    <name evidence="7" type="ORF">UFOPK2928_00866</name>
    <name evidence="8" type="ORF">UFOPK3786_00363</name>
    <name evidence="9" type="ORF">UFOPK4010_00250</name>
</gene>
<dbReference type="NCBIfam" id="TIGR00544">
    <property type="entry name" value="lgt"/>
    <property type="match status" value="1"/>
</dbReference>
<name>A0A6J6WAK9_9ZZZZ</name>
<reference evidence="7" key="1">
    <citation type="submission" date="2020-05" db="EMBL/GenBank/DDBJ databases">
        <authorList>
            <person name="Chiriac C."/>
            <person name="Salcher M."/>
            <person name="Ghai R."/>
            <person name="Kavagutti S V."/>
        </authorList>
    </citation>
    <scope>NUCLEOTIDE SEQUENCE</scope>
</reference>
<feature type="transmembrane region" description="Helical" evidence="6">
    <location>
        <begin position="50"/>
        <end position="77"/>
    </location>
</feature>
<evidence type="ECO:0000256" key="1">
    <source>
        <dbReference type="ARBA" id="ARBA00022475"/>
    </source>
</evidence>
<keyword evidence="5 6" id="KW-0472">Membrane</keyword>
<feature type="transmembrane region" description="Helical" evidence="6">
    <location>
        <begin position="20"/>
        <end position="38"/>
    </location>
</feature>
<evidence type="ECO:0000256" key="5">
    <source>
        <dbReference type="ARBA" id="ARBA00023136"/>
    </source>
</evidence>
<proteinExistence type="inferred from homology"/>
<keyword evidence="4 6" id="KW-1133">Transmembrane helix</keyword>
<dbReference type="PROSITE" id="PS01311">
    <property type="entry name" value="LGT"/>
    <property type="match status" value="1"/>
</dbReference>
<dbReference type="GO" id="GO:0008961">
    <property type="term" value="F:phosphatidylglycerol-prolipoprotein diacylglyceryl transferase activity"/>
    <property type="evidence" value="ECO:0007669"/>
    <property type="project" value="InterPro"/>
</dbReference>
<evidence type="ECO:0000313" key="8">
    <source>
        <dbReference type="EMBL" id="CAB4946412.1"/>
    </source>
</evidence>
<keyword evidence="3 6" id="KW-0812">Transmembrane</keyword>
<dbReference type="Pfam" id="PF01790">
    <property type="entry name" value="LGT"/>
    <property type="match status" value="1"/>
</dbReference>
<organism evidence="7">
    <name type="scientific">freshwater metagenome</name>
    <dbReference type="NCBI Taxonomy" id="449393"/>
    <lineage>
        <taxon>unclassified sequences</taxon>
        <taxon>metagenomes</taxon>
        <taxon>ecological metagenomes</taxon>
    </lineage>
</organism>
<feature type="transmembrane region" description="Helical" evidence="6">
    <location>
        <begin position="248"/>
        <end position="265"/>
    </location>
</feature>
<dbReference type="PANTHER" id="PTHR30589:SF0">
    <property type="entry name" value="PHOSPHATIDYLGLYCEROL--PROLIPOPROTEIN DIACYLGLYCERYL TRANSFERASE"/>
    <property type="match status" value="1"/>
</dbReference>
<dbReference type="AlphaFoldDB" id="A0A6J6WAK9"/>
<evidence type="ECO:0000256" key="3">
    <source>
        <dbReference type="ARBA" id="ARBA00022692"/>
    </source>
</evidence>
<feature type="transmembrane region" description="Helical" evidence="6">
    <location>
        <begin position="131"/>
        <end position="149"/>
    </location>
</feature>
<dbReference type="EMBL" id="CAEZZY010000092">
    <property type="protein sequence ID" value="CAB4782202.1"/>
    <property type="molecule type" value="Genomic_DNA"/>
</dbReference>
<dbReference type="EMBL" id="CAFBOU010000011">
    <property type="protein sequence ID" value="CAB4985506.1"/>
    <property type="molecule type" value="Genomic_DNA"/>
</dbReference>